<comment type="caution">
    <text evidence="1">The sequence shown here is derived from an EMBL/GenBank/DDBJ whole genome shotgun (WGS) entry which is preliminary data.</text>
</comment>
<keyword evidence="2" id="KW-1185">Reference proteome</keyword>
<protein>
    <submittedName>
        <fullName evidence="1">Uncharacterized protein</fullName>
    </submittedName>
</protein>
<dbReference type="Proteomes" id="UP001153334">
    <property type="component" value="Unassembled WGS sequence"/>
</dbReference>
<proteinExistence type="predicted"/>
<evidence type="ECO:0000313" key="2">
    <source>
        <dbReference type="Proteomes" id="UP001153334"/>
    </source>
</evidence>
<dbReference type="EMBL" id="JAPESX010000797">
    <property type="protein sequence ID" value="KAJ8119666.1"/>
    <property type="molecule type" value="Genomic_DNA"/>
</dbReference>
<reference evidence="1" key="1">
    <citation type="submission" date="2022-11" db="EMBL/GenBank/DDBJ databases">
        <title>Genome Sequence of Nemania bipapillata.</title>
        <authorList>
            <person name="Buettner E."/>
        </authorList>
    </citation>
    <scope>NUCLEOTIDE SEQUENCE</scope>
    <source>
        <strain evidence="1">CP14</strain>
    </source>
</reference>
<sequence>MSSSQLVHSSSIFYGLPSYPSTPEYQNLTAIVTGATGVSGYHMVKALSASPRWSKILCLSVRPPPESFFTDLGEGARRVEHLSVDLLLEPTEIANRLQEKIQTVDSIFYHSYMHPLPKGDVKDFWGNADEVSKVNVSLFKNFIGALQKTNLKPRRFVLQTGTKHYAFYLGPAAIPAFESDPRVTLDENFYYTQEDALSSYCQEVGAKWNVTRPSYIIGAVRDGLLNHLIGIGIYAAVQAHLKQPIAYPGDYHAWDREQAQSTGMLNAYFAEWLALTEETANEAFNIHDGLSFTWGRLWPYLAQWYNVDWSPPELDDASYRVMQLPGTKTPRGFGPQATLRSTFSLLEWSYKPEVEKAWREIAQEHRLVLDPFDDHYRSRIFSFADSALIGDAPMVTSIRKARQFGFFGTVDSYHSMFNTMHELGRLKLAVAPIVSEFKP</sequence>
<organism evidence="1 2">
    <name type="scientific">Nemania bipapillata</name>
    <dbReference type="NCBI Taxonomy" id="110536"/>
    <lineage>
        <taxon>Eukaryota</taxon>
        <taxon>Fungi</taxon>
        <taxon>Dikarya</taxon>
        <taxon>Ascomycota</taxon>
        <taxon>Pezizomycotina</taxon>
        <taxon>Sordariomycetes</taxon>
        <taxon>Xylariomycetidae</taxon>
        <taxon>Xylariales</taxon>
        <taxon>Xylariaceae</taxon>
        <taxon>Nemania</taxon>
    </lineage>
</organism>
<name>A0ACC2IWW4_9PEZI</name>
<evidence type="ECO:0000313" key="1">
    <source>
        <dbReference type="EMBL" id="KAJ8119666.1"/>
    </source>
</evidence>
<accession>A0ACC2IWW4</accession>
<gene>
    <name evidence="1" type="ORF">ONZ43_g3432</name>
</gene>